<sequence>MFLCSGIAFGLHFICRFCIFPTSGVIVEVYEIRSGNCVGWETDERLNFRGCLYRLVASCKRIGLHWSLS</sequence>
<gene>
    <name evidence="2" type="ORF">KC19_9G065000</name>
</gene>
<feature type="signal peptide" evidence="1">
    <location>
        <begin position="1"/>
        <end position="24"/>
    </location>
</feature>
<protein>
    <recommendedName>
        <fullName evidence="4">Secreted protein</fullName>
    </recommendedName>
</protein>
<feature type="chain" id="PRO_5035871146" description="Secreted protein" evidence="1">
    <location>
        <begin position="25"/>
        <end position="69"/>
    </location>
</feature>
<dbReference type="AlphaFoldDB" id="A0A8T0GTF2"/>
<comment type="caution">
    <text evidence="2">The sequence shown here is derived from an EMBL/GenBank/DDBJ whole genome shotgun (WGS) entry which is preliminary data.</text>
</comment>
<evidence type="ECO:0000313" key="3">
    <source>
        <dbReference type="Proteomes" id="UP000822688"/>
    </source>
</evidence>
<dbReference type="Proteomes" id="UP000822688">
    <property type="component" value="Chromosome 9"/>
</dbReference>
<keyword evidence="3" id="KW-1185">Reference proteome</keyword>
<name>A0A8T0GTF2_CERPU</name>
<dbReference type="EMBL" id="CM026430">
    <property type="protein sequence ID" value="KAG0561444.1"/>
    <property type="molecule type" value="Genomic_DNA"/>
</dbReference>
<proteinExistence type="predicted"/>
<evidence type="ECO:0008006" key="4">
    <source>
        <dbReference type="Google" id="ProtNLM"/>
    </source>
</evidence>
<evidence type="ECO:0000313" key="2">
    <source>
        <dbReference type="EMBL" id="KAG0561444.1"/>
    </source>
</evidence>
<organism evidence="2 3">
    <name type="scientific">Ceratodon purpureus</name>
    <name type="common">Fire moss</name>
    <name type="synonym">Dicranum purpureum</name>
    <dbReference type="NCBI Taxonomy" id="3225"/>
    <lineage>
        <taxon>Eukaryota</taxon>
        <taxon>Viridiplantae</taxon>
        <taxon>Streptophyta</taxon>
        <taxon>Embryophyta</taxon>
        <taxon>Bryophyta</taxon>
        <taxon>Bryophytina</taxon>
        <taxon>Bryopsida</taxon>
        <taxon>Dicranidae</taxon>
        <taxon>Pseudoditrichales</taxon>
        <taxon>Ditrichaceae</taxon>
        <taxon>Ceratodon</taxon>
    </lineage>
</organism>
<reference evidence="2" key="1">
    <citation type="submission" date="2020-06" db="EMBL/GenBank/DDBJ databases">
        <title>WGS assembly of Ceratodon purpureus strain R40.</title>
        <authorList>
            <person name="Carey S.B."/>
            <person name="Jenkins J."/>
            <person name="Shu S."/>
            <person name="Lovell J.T."/>
            <person name="Sreedasyam A."/>
            <person name="Maumus F."/>
            <person name="Tiley G.P."/>
            <person name="Fernandez-Pozo N."/>
            <person name="Barry K."/>
            <person name="Chen C."/>
            <person name="Wang M."/>
            <person name="Lipzen A."/>
            <person name="Daum C."/>
            <person name="Saski C.A."/>
            <person name="Payton A.C."/>
            <person name="Mcbreen J.C."/>
            <person name="Conrad R.E."/>
            <person name="Kollar L.M."/>
            <person name="Olsson S."/>
            <person name="Huttunen S."/>
            <person name="Landis J.B."/>
            <person name="Wickett N.J."/>
            <person name="Johnson M.G."/>
            <person name="Rensing S.A."/>
            <person name="Grimwood J."/>
            <person name="Schmutz J."/>
            <person name="Mcdaniel S.F."/>
        </authorList>
    </citation>
    <scope>NUCLEOTIDE SEQUENCE</scope>
    <source>
        <strain evidence="2">R40</strain>
    </source>
</reference>
<evidence type="ECO:0000256" key="1">
    <source>
        <dbReference type="SAM" id="SignalP"/>
    </source>
</evidence>
<accession>A0A8T0GTF2</accession>
<keyword evidence="1" id="KW-0732">Signal</keyword>